<proteinExistence type="predicted"/>
<dbReference type="VEuPathDB" id="FungiDB:EYZ11_013493"/>
<dbReference type="Proteomes" id="UP000308092">
    <property type="component" value="Unassembled WGS sequence"/>
</dbReference>
<dbReference type="EMBL" id="SOSA01001540">
    <property type="protein sequence ID" value="THC87061.1"/>
    <property type="molecule type" value="Genomic_DNA"/>
</dbReference>
<evidence type="ECO:0000313" key="2">
    <source>
        <dbReference type="Proteomes" id="UP000308092"/>
    </source>
</evidence>
<protein>
    <submittedName>
        <fullName evidence="1">Uncharacterized protein</fullName>
    </submittedName>
</protein>
<sequence length="21" mass="2293">MLTDLLPPREDDAGCISNFAN</sequence>
<reference evidence="1 2" key="1">
    <citation type="submission" date="2019-03" db="EMBL/GenBank/DDBJ databases">
        <title>The genome sequence of a newly discovered highly antifungal drug resistant Aspergillus species, Aspergillus tanneri NIH 1004.</title>
        <authorList>
            <person name="Mounaud S."/>
            <person name="Singh I."/>
            <person name="Joardar V."/>
            <person name="Pakala S."/>
            <person name="Pakala S."/>
            <person name="Venepally P."/>
            <person name="Hoover J."/>
            <person name="Nierman W."/>
            <person name="Chung J."/>
            <person name="Losada L."/>
        </authorList>
    </citation>
    <scope>NUCLEOTIDE SEQUENCE [LARGE SCALE GENOMIC DNA]</scope>
    <source>
        <strain evidence="1 2">NIH1004</strain>
    </source>
</reference>
<keyword evidence="2" id="KW-1185">Reference proteome</keyword>
<evidence type="ECO:0000313" key="1">
    <source>
        <dbReference type="EMBL" id="THC87061.1"/>
    </source>
</evidence>
<accession>A0A4S3J2Y4</accession>
<dbReference type="AlphaFoldDB" id="A0A4S3J2Y4"/>
<name>A0A4S3J2Y4_9EURO</name>
<organism evidence="1 2">
    <name type="scientific">Aspergillus tanneri</name>
    <dbReference type="NCBI Taxonomy" id="1220188"/>
    <lineage>
        <taxon>Eukaryota</taxon>
        <taxon>Fungi</taxon>
        <taxon>Dikarya</taxon>
        <taxon>Ascomycota</taxon>
        <taxon>Pezizomycotina</taxon>
        <taxon>Eurotiomycetes</taxon>
        <taxon>Eurotiomycetidae</taxon>
        <taxon>Eurotiales</taxon>
        <taxon>Aspergillaceae</taxon>
        <taxon>Aspergillus</taxon>
        <taxon>Aspergillus subgen. Circumdati</taxon>
    </lineage>
</organism>
<comment type="caution">
    <text evidence="1">The sequence shown here is derived from an EMBL/GenBank/DDBJ whole genome shotgun (WGS) entry which is preliminary data.</text>
</comment>
<gene>
    <name evidence="1" type="ORF">EYZ11_013493</name>
</gene>